<keyword evidence="1" id="KW-0472">Membrane</keyword>
<name>O80801_ARATH</name>
<gene>
    <name evidence="3" type="primary">T8F5.7</name>
</gene>
<evidence type="ECO:0000256" key="1">
    <source>
        <dbReference type="SAM" id="Phobius"/>
    </source>
</evidence>
<sequence>MRTLEESKISIVFLLLLLFSIFISSSHQANEVLPAEGDNEMMMVPLGEEKFMVFACLLLVAMLLTAISLIDPLVTVLSLPKLAIALVAISEIFYFIVIFHVLMFGYECFDSRGEKQVNLNLDSSSSVKGRKKRRISVLGLSLLLIFCL</sequence>
<feature type="transmembrane region" description="Helical" evidence="1">
    <location>
        <begin position="82"/>
        <end position="106"/>
    </location>
</feature>
<feature type="signal peptide" evidence="2">
    <location>
        <begin position="1"/>
        <end position="28"/>
    </location>
</feature>
<keyword evidence="2" id="KW-0732">Signal</keyword>
<feature type="transmembrane region" description="Helical" evidence="1">
    <location>
        <begin position="52"/>
        <end position="70"/>
    </location>
</feature>
<dbReference type="PIR" id="T02352">
    <property type="entry name" value="T02352"/>
</dbReference>
<dbReference type="AlphaFoldDB" id="O80801"/>
<organism evidence="3">
    <name type="scientific">Arabidopsis thaliana</name>
    <name type="common">Mouse-ear cress</name>
    <dbReference type="NCBI Taxonomy" id="3702"/>
    <lineage>
        <taxon>Eukaryota</taxon>
        <taxon>Viridiplantae</taxon>
        <taxon>Streptophyta</taxon>
        <taxon>Embryophyta</taxon>
        <taxon>Tracheophyta</taxon>
        <taxon>Spermatophyta</taxon>
        <taxon>Magnoliopsida</taxon>
        <taxon>eudicotyledons</taxon>
        <taxon>Gunneridae</taxon>
        <taxon>Pentapetalae</taxon>
        <taxon>rosids</taxon>
        <taxon>malvids</taxon>
        <taxon>Brassicales</taxon>
        <taxon>Brassicaceae</taxon>
        <taxon>Camelineae</taxon>
        <taxon>Arabidopsis</taxon>
    </lineage>
</organism>
<reference evidence="3" key="1">
    <citation type="submission" date="1998-07" db="EMBL/GenBank/DDBJ databases">
        <authorList>
            <person name="Theologis"/>
        </authorList>
    </citation>
    <scope>NUCLEOTIDE SEQUENCE</scope>
</reference>
<reference evidence="3" key="3">
    <citation type="submission" date="2001-01" db="EMBL/GenBank/DDBJ databases">
        <title>Arabidopsis thaliana chromosome 1 BAC T8F5 complete sequence.</title>
        <authorList>
            <person name="Vysotskaia V.S."/>
            <person name="Schwartz J.R."/>
            <person name="Toriumi M."/>
            <person name="Yu G."/>
            <person name="Kwan A."/>
            <person name="Liu S."/>
            <person name="Li J."/>
            <person name="Araujo R."/>
            <person name="Au M."/>
            <person name="Brendel V."/>
            <person name="Buehler E."/>
            <person name="Conway A.B."/>
            <person name="Conway A.R."/>
            <person name="Dewar K."/>
            <person name="Feng J."/>
            <person name="Kim C."/>
            <person name="Kurtz D."/>
            <person name="Li Y."/>
            <person name="Palm C.J."/>
            <person name="Shinn P."/>
            <person name="Sun H."/>
            <person name="Davis R.W."/>
            <person name="Ecker J.R."/>
            <person name="Federspiel N.A."/>
            <person name="Theologis A."/>
        </authorList>
    </citation>
    <scope>NUCLEOTIDE SEQUENCE</scope>
</reference>
<reference key="2">
    <citation type="journal article" date="2000" name="Nature">
        <title>Sequence and analysis of chromosome 1 of the plant Arabidopsis thaliana.</title>
        <authorList>
            <person name="Theologis A."/>
            <person name="Ecker J.R."/>
            <person name="Palm C.J."/>
            <person name="Federspiel N.A."/>
            <person name="Kaul S."/>
            <person name="White O."/>
            <person name="Alonso J."/>
            <person name="Altafi H."/>
            <person name="Araujo R."/>
            <person name="Bowman C.L."/>
            <person name="Brooks S.Y."/>
            <person name="Buehler E."/>
            <person name="Chan A."/>
            <person name="Chao Q."/>
            <person name="Chen H."/>
            <person name="Cheuk R.F."/>
            <person name="Chin C.W."/>
            <person name="Chung M.K."/>
            <person name="Conn L."/>
            <person name="Conway A.B."/>
            <person name="Conway A.R."/>
            <person name="Creasy T.H."/>
            <person name="Dewar K."/>
            <person name="Dunn P."/>
            <person name="Etgu P."/>
            <person name="Feldblyum T.V."/>
            <person name="Feng J."/>
            <person name="Fong B."/>
            <person name="Fujii C.Y."/>
            <person name="Gill J.E."/>
            <person name="Goldsmith A.D."/>
            <person name="Haas B."/>
            <person name="Hansen N.F."/>
            <person name="Hughes B."/>
            <person name="Huizar L."/>
            <person name="Hunter J.L."/>
            <person name="Jenkins J."/>
            <person name="Johnson-Hopson C."/>
            <person name="Khan S."/>
            <person name="Khaykin E."/>
            <person name="Kim C.J."/>
            <person name="Koo H.L."/>
            <person name="Kremenetskaia I."/>
            <person name="Kurtz D.B."/>
            <person name="Kwan A."/>
            <person name="Lam B."/>
            <person name="Langin-Hooper S."/>
            <person name="Lee A."/>
            <person name="Lee J.M."/>
            <person name="Lenz C.A."/>
            <person name="Li J.H."/>
            <person name="Li Y."/>
            <person name="Lin X."/>
            <person name="Liu S.X."/>
            <person name="Liu Z.A."/>
            <person name="Luros J.S."/>
            <person name="Maiti R."/>
            <person name="Marziali A."/>
            <person name="Militscher J."/>
            <person name="Miranda M."/>
            <person name="Nguyen M."/>
            <person name="Nierman W.C."/>
            <person name="Osborne B.I."/>
            <person name="Pai G."/>
            <person name="Peterson J."/>
            <person name="Pham P.K."/>
            <person name="Rizzo M."/>
            <person name="Rooney T."/>
            <person name="Rowley D."/>
            <person name="Sakano H."/>
            <person name="Salzberg S.L."/>
            <person name="Schwartz J.R."/>
            <person name="Shinn P."/>
            <person name="Southwick A.M."/>
            <person name="Sun H."/>
            <person name="Tallon L.J."/>
            <person name="Tambunga G."/>
            <person name="Toriumi M.J."/>
            <person name="Town C.D."/>
            <person name="Utterback T."/>
            <person name="Van Aken S."/>
            <person name="Vaysberg M."/>
            <person name="Vysotskaia V.S."/>
            <person name="Walker M."/>
            <person name="Wu D."/>
            <person name="Yu G."/>
            <person name="Fraser C.M."/>
            <person name="Venter J.C."/>
            <person name="Davis R.W."/>
        </authorList>
    </citation>
    <scope>NUCLEOTIDE SEQUENCE [LARGE SCALE GENOMIC DNA]</scope>
    <source>
        <strain>cv. Columbia</strain>
    </source>
</reference>
<accession>O80801</accession>
<keyword evidence="1" id="KW-1133">Transmembrane helix</keyword>
<protein>
    <submittedName>
        <fullName evidence="3">T8F5.7</fullName>
    </submittedName>
</protein>
<proteinExistence type="predicted"/>
<evidence type="ECO:0000256" key="2">
    <source>
        <dbReference type="SAM" id="SignalP"/>
    </source>
</evidence>
<keyword evidence="1" id="KW-0812">Transmembrane</keyword>
<dbReference type="EMBL" id="AC004512">
    <property type="protein sequence ID" value="AAC27140.1"/>
    <property type="molecule type" value="Genomic_DNA"/>
</dbReference>
<feature type="chain" id="PRO_5004160155" evidence="2">
    <location>
        <begin position="29"/>
        <end position="148"/>
    </location>
</feature>
<evidence type="ECO:0000313" key="3">
    <source>
        <dbReference type="EMBL" id="AAC27140.1"/>
    </source>
</evidence>